<keyword evidence="7 8" id="KW-0472">Membrane</keyword>
<keyword evidence="4" id="KW-1003">Cell membrane</keyword>
<dbReference type="PANTHER" id="PTHR43271:SF1">
    <property type="entry name" value="INNER MEMBRANE TRANSPORT PROTEIN YNFM"/>
    <property type="match status" value="1"/>
</dbReference>
<feature type="transmembrane region" description="Helical" evidence="8">
    <location>
        <begin position="81"/>
        <end position="98"/>
    </location>
</feature>
<feature type="transmembrane region" description="Helical" evidence="8">
    <location>
        <begin position="311"/>
        <end position="330"/>
    </location>
</feature>
<evidence type="ECO:0000256" key="2">
    <source>
        <dbReference type="ARBA" id="ARBA00008335"/>
    </source>
</evidence>
<evidence type="ECO:0000256" key="3">
    <source>
        <dbReference type="ARBA" id="ARBA00022448"/>
    </source>
</evidence>
<proteinExistence type="inferred from homology"/>
<feature type="transmembrane region" description="Helical" evidence="8">
    <location>
        <begin position="51"/>
        <end position="69"/>
    </location>
</feature>
<dbReference type="InterPro" id="IPR036259">
    <property type="entry name" value="MFS_trans_sf"/>
</dbReference>
<sequence>MDDYIERGSNDYGKAISALFLGSFVTFASLYSTQPLIPLLAKQFHVSPASASLSLSLTTGALAVCMLIISVVSESKGRKPIMTVSLMLSAILSILAAFSPSFSLLLVIRALQGIVLAGFPAIAMVYVNEEFHPKNMGRVMGIYVGGSALGGLTGRLVVGWLTEKFSWHVALGVMGVIGILISLWFWRNLPDSHHFSPKRTTWRRLWSSLLRNLKDPALICLYGIGFLLMGGFVTLYNYIGYPLMAPPYDLSQTSVGLIFIVYLVGTFSSAWMGRLADRFRRSTVLWYGIGIMLLGAVLTINPHLVVKITGVALFTFGFFGSHSVVSSWVGKQAHRYKTQAMSLYLLFYYLGSSVMGTSGGLFWSRFGWDGVISMIGTMLLLALLLTFVLAHGKQGPSVSAKH</sequence>
<keyword evidence="3" id="KW-0813">Transport</keyword>
<evidence type="ECO:0000256" key="7">
    <source>
        <dbReference type="ARBA" id="ARBA00023136"/>
    </source>
</evidence>
<evidence type="ECO:0000256" key="6">
    <source>
        <dbReference type="ARBA" id="ARBA00022989"/>
    </source>
</evidence>
<keyword evidence="11" id="KW-1185">Reference proteome</keyword>
<evidence type="ECO:0000259" key="9">
    <source>
        <dbReference type="PROSITE" id="PS50850"/>
    </source>
</evidence>
<dbReference type="InterPro" id="IPR020846">
    <property type="entry name" value="MFS_dom"/>
</dbReference>
<evidence type="ECO:0000256" key="5">
    <source>
        <dbReference type="ARBA" id="ARBA00022692"/>
    </source>
</evidence>
<comment type="subcellular location">
    <subcellularLocation>
        <location evidence="1">Cell membrane</location>
        <topology evidence="1">Multi-pass membrane protein</topology>
    </subcellularLocation>
</comment>
<accession>A0ABS2WIY4</accession>
<dbReference type="InterPro" id="IPR011701">
    <property type="entry name" value="MFS"/>
</dbReference>
<keyword evidence="6 8" id="KW-1133">Transmembrane helix</keyword>
<evidence type="ECO:0000313" key="10">
    <source>
        <dbReference type="EMBL" id="MBN2909520.1"/>
    </source>
</evidence>
<feature type="transmembrane region" description="Helical" evidence="8">
    <location>
        <begin position="370"/>
        <end position="390"/>
    </location>
</feature>
<protein>
    <submittedName>
        <fullName evidence="10">MFS transporter</fullName>
    </submittedName>
</protein>
<dbReference type="CDD" id="cd17324">
    <property type="entry name" value="MFS_NepI_like"/>
    <property type="match status" value="1"/>
</dbReference>
<feature type="transmembrane region" description="Helical" evidence="8">
    <location>
        <begin position="217"/>
        <end position="239"/>
    </location>
</feature>
<gene>
    <name evidence="10" type="ORF">JQC72_08270</name>
</gene>
<reference evidence="10" key="1">
    <citation type="journal article" date="2024" name="Int. J. Syst. Evol. Microbiol.">
        <title>Polycladomyces zharkentensis sp. nov., a novel thermophilic cellulose- and starch-degrading member of the Bacillota from a geothermal aquifer in Kazakhstan.</title>
        <authorList>
            <person name="Mashzhan A."/>
            <person name="Kistaubayeva A."/>
            <person name="Javier-Lopez R."/>
            <person name="Bissenova U."/>
            <person name="Bissenbay A."/>
            <person name="Birkeland N.K."/>
        </authorList>
    </citation>
    <scope>NUCLEOTIDE SEQUENCE</scope>
    <source>
        <strain evidence="10">ZKZ2T</strain>
    </source>
</reference>
<feature type="transmembrane region" description="Helical" evidence="8">
    <location>
        <begin position="251"/>
        <end position="272"/>
    </location>
</feature>
<feature type="transmembrane region" description="Helical" evidence="8">
    <location>
        <begin position="139"/>
        <end position="161"/>
    </location>
</feature>
<dbReference type="RefSeq" id="WP_205494689.1">
    <property type="nucleotide sequence ID" value="NZ_JAFHAP010000008.1"/>
</dbReference>
<evidence type="ECO:0000256" key="1">
    <source>
        <dbReference type="ARBA" id="ARBA00004651"/>
    </source>
</evidence>
<feature type="transmembrane region" description="Helical" evidence="8">
    <location>
        <begin position="12"/>
        <end position="31"/>
    </location>
</feature>
<feature type="domain" description="Major facilitator superfamily (MFS) profile" evidence="9">
    <location>
        <begin position="15"/>
        <end position="394"/>
    </location>
</feature>
<feature type="transmembrane region" description="Helical" evidence="8">
    <location>
        <begin position="342"/>
        <end position="364"/>
    </location>
</feature>
<feature type="transmembrane region" description="Helical" evidence="8">
    <location>
        <begin position="104"/>
        <end position="127"/>
    </location>
</feature>
<evidence type="ECO:0000256" key="4">
    <source>
        <dbReference type="ARBA" id="ARBA00022475"/>
    </source>
</evidence>
<name>A0ABS2WIY4_9BACL</name>
<dbReference type="PROSITE" id="PS50850">
    <property type="entry name" value="MFS"/>
    <property type="match status" value="1"/>
</dbReference>
<dbReference type="Proteomes" id="UP001177120">
    <property type="component" value="Unassembled WGS sequence"/>
</dbReference>
<comment type="caution">
    <text evidence="10">The sequence shown here is derived from an EMBL/GenBank/DDBJ whole genome shotgun (WGS) entry which is preliminary data.</text>
</comment>
<evidence type="ECO:0000256" key="8">
    <source>
        <dbReference type="SAM" id="Phobius"/>
    </source>
</evidence>
<organism evidence="10 11">
    <name type="scientific">Polycladomyces zharkentensis</name>
    <dbReference type="NCBI Taxonomy" id="2807616"/>
    <lineage>
        <taxon>Bacteria</taxon>
        <taxon>Bacillati</taxon>
        <taxon>Bacillota</taxon>
        <taxon>Bacilli</taxon>
        <taxon>Bacillales</taxon>
        <taxon>Thermoactinomycetaceae</taxon>
        <taxon>Polycladomyces</taxon>
    </lineage>
</organism>
<dbReference type="PANTHER" id="PTHR43271">
    <property type="entry name" value="BLL2771 PROTEIN"/>
    <property type="match status" value="1"/>
</dbReference>
<feature type="transmembrane region" description="Helical" evidence="8">
    <location>
        <begin position="167"/>
        <end position="186"/>
    </location>
</feature>
<dbReference type="Gene3D" id="1.20.1250.20">
    <property type="entry name" value="MFS general substrate transporter like domains"/>
    <property type="match status" value="1"/>
</dbReference>
<keyword evidence="5 8" id="KW-0812">Transmembrane</keyword>
<dbReference type="Pfam" id="PF07690">
    <property type="entry name" value="MFS_1"/>
    <property type="match status" value="1"/>
</dbReference>
<dbReference type="EMBL" id="JAFHAP010000008">
    <property type="protein sequence ID" value="MBN2909520.1"/>
    <property type="molecule type" value="Genomic_DNA"/>
</dbReference>
<dbReference type="SUPFAM" id="SSF103473">
    <property type="entry name" value="MFS general substrate transporter"/>
    <property type="match status" value="1"/>
</dbReference>
<comment type="similarity">
    <text evidence="2">Belongs to the major facilitator superfamily.</text>
</comment>
<feature type="transmembrane region" description="Helical" evidence="8">
    <location>
        <begin position="284"/>
        <end position="305"/>
    </location>
</feature>
<evidence type="ECO:0000313" key="11">
    <source>
        <dbReference type="Proteomes" id="UP001177120"/>
    </source>
</evidence>